<feature type="domain" description="VIT" evidence="2">
    <location>
        <begin position="54"/>
        <end position="169"/>
    </location>
</feature>
<accession>A0A9W2XT82</accession>
<dbReference type="PANTHER" id="PTHR10338">
    <property type="entry name" value="INTER-ALPHA-TRYPSIN INHIBITOR HEAVY CHAIN FAMILY MEMBER"/>
    <property type="match status" value="1"/>
</dbReference>
<dbReference type="InterPro" id="IPR013694">
    <property type="entry name" value="VIT"/>
</dbReference>
<gene>
    <name evidence="4" type="primary">LOC129604137</name>
</gene>
<reference evidence="4" key="1">
    <citation type="submission" date="2025-08" db="UniProtKB">
        <authorList>
            <consortium name="RefSeq"/>
        </authorList>
    </citation>
    <scope>IDENTIFICATION</scope>
</reference>
<dbReference type="KEGG" id="bspl:129604137"/>
<dbReference type="Proteomes" id="UP000515150">
    <property type="component" value="Chromosome 5"/>
</dbReference>
<dbReference type="AlphaFoldDB" id="A0A9W2XT82"/>
<evidence type="ECO:0000259" key="2">
    <source>
        <dbReference type="SMART" id="SM00609"/>
    </source>
</evidence>
<feature type="compositionally biased region" description="Basic and acidic residues" evidence="1">
    <location>
        <begin position="41"/>
        <end position="58"/>
    </location>
</feature>
<evidence type="ECO:0000313" key="3">
    <source>
        <dbReference type="Proteomes" id="UP000515150"/>
    </source>
</evidence>
<keyword evidence="3" id="KW-1185">Reference proteome</keyword>
<evidence type="ECO:0000313" key="4">
    <source>
        <dbReference type="RefSeq" id="XP_055365088.1"/>
    </source>
</evidence>
<dbReference type="GeneID" id="129604137"/>
<feature type="region of interest" description="Disordered" evidence="1">
    <location>
        <begin position="32"/>
        <end position="58"/>
    </location>
</feature>
<proteinExistence type="predicted"/>
<evidence type="ECO:0000256" key="1">
    <source>
        <dbReference type="SAM" id="MobiDB-lite"/>
    </source>
</evidence>
<dbReference type="OrthoDB" id="299997at2759"/>
<dbReference type="InterPro" id="IPR050934">
    <property type="entry name" value="ITIH"/>
</dbReference>
<sequence length="254" mass="28501">MTDVKEKNESQKIAEWMTNLLKEKEIVNANKLPDGALSQKGGKDCARRPDPHQGHQTKDVVEAAADWDIYSFHINSTVTSRYATTVITSRVANRMNESKEVEFQSNVQKAIAGKFPLYCLGFRVNFEFLEKMSLQNNGVARRIYEDSDADLQLEGFYEEVATPLLTNVTMMYTGGINLTQTHFTQYYNGSEIVVAGQITDNDIETFTPEVIAISGTGSVRFSDTNPTVESADTVSDLQRVFWAYLTVKQLLDKA</sequence>
<organism evidence="3 4">
    <name type="scientific">Betta splendens</name>
    <name type="common">Siamese fighting fish</name>
    <dbReference type="NCBI Taxonomy" id="158456"/>
    <lineage>
        <taxon>Eukaryota</taxon>
        <taxon>Metazoa</taxon>
        <taxon>Chordata</taxon>
        <taxon>Craniata</taxon>
        <taxon>Vertebrata</taxon>
        <taxon>Euteleostomi</taxon>
        <taxon>Actinopterygii</taxon>
        <taxon>Neopterygii</taxon>
        <taxon>Teleostei</taxon>
        <taxon>Neoteleostei</taxon>
        <taxon>Acanthomorphata</taxon>
        <taxon>Anabantaria</taxon>
        <taxon>Anabantiformes</taxon>
        <taxon>Anabantoidei</taxon>
        <taxon>Osphronemidae</taxon>
        <taxon>Betta</taxon>
    </lineage>
</organism>
<dbReference type="SMART" id="SM00609">
    <property type="entry name" value="VIT"/>
    <property type="match status" value="1"/>
</dbReference>
<name>A0A9W2XT82_BETSP</name>
<protein>
    <submittedName>
        <fullName evidence="4">Inter-alpha-trypsin inhibitor heavy chain H3-like</fullName>
    </submittedName>
</protein>
<dbReference type="RefSeq" id="XP_055365088.1">
    <property type="nucleotide sequence ID" value="XM_055509113.1"/>
</dbReference>
<dbReference type="PANTHER" id="PTHR10338:SF119">
    <property type="entry name" value="INTER-ALPHA-TRYPSIN INHIBITOR HEAVY CHAIN H4"/>
    <property type="match status" value="1"/>
</dbReference>